<evidence type="ECO:0008006" key="4">
    <source>
        <dbReference type="Google" id="ProtNLM"/>
    </source>
</evidence>
<evidence type="ECO:0000256" key="1">
    <source>
        <dbReference type="SAM" id="Phobius"/>
    </source>
</evidence>
<keyword evidence="1" id="KW-0472">Membrane</keyword>
<evidence type="ECO:0000313" key="3">
    <source>
        <dbReference type="Proteomes" id="UP001500729"/>
    </source>
</evidence>
<dbReference type="RefSeq" id="WP_346138634.1">
    <property type="nucleotide sequence ID" value="NZ_BAAAGS010000020.1"/>
</dbReference>
<reference evidence="2 3" key="1">
    <citation type="journal article" date="2019" name="Int. J. Syst. Evol. Microbiol.">
        <title>The Global Catalogue of Microorganisms (GCM) 10K type strain sequencing project: providing services to taxonomists for standard genome sequencing and annotation.</title>
        <authorList>
            <consortium name="The Broad Institute Genomics Platform"/>
            <consortium name="The Broad Institute Genome Sequencing Center for Infectious Disease"/>
            <person name="Wu L."/>
            <person name="Ma J."/>
        </authorList>
    </citation>
    <scope>NUCLEOTIDE SEQUENCE [LARGE SCALE GENOMIC DNA]</scope>
    <source>
        <strain evidence="2 3">JCM 10303</strain>
    </source>
</reference>
<feature type="transmembrane region" description="Helical" evidence="1">
    <location>
        <begin position="39"/>
        <end position="63"/>
    </location>
</feature>
<feature type="transmembrane region" description="Helical" evidence="1">
    <location>
        <begin position="120"/>
        <end position="141"/>
    </location>
</feature>
<accession>A0ABN1D1Q0</accession>
<keyword evidence="1" id="KW-1133">Transmembrane helix</keyword>
<evidence type="ECO:0000313" key="2">
    <source>
        <dbReference type="EMBL" id="GAA0531860.1"/>
    </source>
</evidence>
<feature type="transmembrane region" description="Helical" evidence="1">
    <location>
        <begin position="153"/>
        <end position="176"/>
    </location>
</feature>
<protein>
    <recommendedName>
        <fullName evidence="4">ABC transporter</fullName>
    </recommendedName>
</protein>
<sequence length="216" mass="22062">MIALVRYQLAVLGHSQRYLAPVLLHVGVVGTLHQDNRGAVLPVFAVTAGSLLVVAGWLTIALVDVEDPVQRMVTQAHAGSPCRLTASASVAVLMCSAALGAVPVVWSALAHDPRPTGPELLTGALAHLACAAVGIGLALPCSRLLVNGLGRSLVLSAVLFATVLLARWVPLVFPLLHAMNSELPGPALLGWTGLAASAVPAASVLLTAKAAARRVG</sequence>
<feature type="transmembrane region" description="Helical" evidence="1">
    <location>
        <begin position="84"/>
        <end position="108"/>
    </location>
</feature>
<feature type="transmembrane region" description="Helical" evidence="1">
    <location>
        <begin position="188"/>
        <end position="208"/>
    </location>
</feature>
<gene>
    <name evidence="2" type="ORF">GCM10009533_33770</name>
</gene>
<proteinExistence type="predicted"/>
<dbReference type="EMBL" id="BAAAGS010000020">
    <property type="protein sequence ID" value="GAA0531860.1"/>
    <property type="molecule type" value="Genomic_DNA"/>
</dbReference>
<keyword evidence="3" id="KW-1185">Reference proteome</keyword>
<organism evidence="2 3">
    <name type="scientific">Saccharopolyspora erythraea</name>
    <name type="common">Streptomyces erythraeus</name>
    <dbReference type="NCBI Taxonomy" id="1836"/>
    <lineage>
        <taxon>Bacteria</taxon>
        <taxon>Bacillati</taxon>
        <taxon>Actinomycetota</taxon>
        <taxon>Actinomycetes</taxon>
        <taxon>Pseudonocardiales</taxon>
        <taxon>Pseudonocardiaceae</taxon>
        <taxon>Saccharopolyspora</taxon>
    </lineage>
</organism>
<dbReference type="Proteomes" id="UP001500729">
    <property type="component" value="Unassembled WGS sequence"/>
</dbReference>
<comment type="caution">
    <text evidence="2">The sequence shown here is derived from an EMBL/GenBank/DDBJ whole genome shotgun (WGS) entry which is preliminary data.</text>
</comment>
<name>A0ABN1D1Q0_SACER</name>
<keyword evidence="1" id="KW-0812">Transmembrane</keyword>